<feature type="domain" description="F5/8 type C" evidence="3">
    <location>
        <begin position="138"/>
        <end position="202"/>
    </location>
</feature>
<feature type="signal peptide" evidence="2">
    <location>
        <begin position="1"/>
        <end position="24"/>
    </location>
</feature>
<dbReference type="SUPFAM" id="SSF49785">
    <property type="entry name" value="Galactose-binding domain-like"/>
    <property type="match status" value="1"/>
</dbReference>
<keyword evidence="2" id="KW-0732">Signal</keyword>
<dbReference type="Gene3D" id="2.60.120.260">
    <property type="entry name" value="Galactose-binding domain-like"/>
    <property type="match status" value="1"/>
</dbReference>
<evidence type="ECO:0000256" key="1">
    <source>
        <dbReference type="SAM" id="MobiDB-lite"/>
    </source>
</evidence>
<dbReference type="InterPro" id="IPR000421">
    <property type="entry name" value="FA58C"/>
</dbReference>
<evidence type="ECO:0000313" key="5">
    <source>
        <dbReference type="Proteomes" id="UP001460270"/>
    </source>
</evidence>
<feature type="compositionally biased region" description="Polar residues" evidence="1">
    <location>
        <begin position="26"/>
        <end position="36"/>
    </location>
</feature>
<comment type="caution">
    <text evidence="4">The sequence shown here is derived from an EMBL/GenBank/DDBJ whole genome shotgun (WGS) entry which is preliminary data.</text>
</comment>
<keyword evidence="5" id="KW-1185">Reference proteome</keyword>
<dbReference type="EMBL" id="JBBPFD010000012">
    <property type="protein sequence ID" value="KAK7904549.1"/>
    <property type="molecule type" value="Genomic_DNA"/>
</dbReference>
<reference evidence="5" key="1">
    <citation type="submission" date="2024-04" db="EMBL/GenBank/DDBJ databases">
        <title>Salinicola lusitanus LLJ914,a marine bacterium isolated from the Okinawa Trough.</title>
        <authorList>
            <person name="Li J."/>
        </authorList>
    </citation>
    <scope>NUCLEOTIDE SEQUENCE [LARGE SCALE GENOMIC DNA]</scope>
</reference>
<gene>
    <name evidence="4" type="ORF">WMY93_017156</name>
</gene>
<name>A0AAW0NZL6_9GOBI</name>
<feature type="compositionally biased region" description="Basic and acidic residues" evidence="1">
    <location>
        <begin position="111"/>
        <end position="137"/>
    </location>
</feature>
<dbReference type="PANTHER" id="PTHR24543">
    <property type="entry name" value="MULTICOPPER OXIDASE-RELATED"/>
    <property type="match status" value="1"/>
</dbReference>
<sequence length="232" mass="25252">MEKSLCIVAAAVFLLFLNAALIQAQKASTARTTSVKSTARPATSPRPTTRPTAPKPTTSSRPTTLPRTTTSSRPTKGTQAVTTVKPKYGKVNATIATTRKAPIKTTTSRPSQRDTRKTTKEPIKNQSKDVKEEKTPKLDCPPLGLESLRVQDSQIRASSSLRTGLGAHRGRLNIQSGIEDGDIYDGAWCARHEDKNQWLEVDARHLRNSLESFCKDETLSGAGTLLKPIKCS</sequence>
<accession>A0AAW0NZL6</accession>
<evidence type="ECO:0000313" key="4">
    <source>
        <dbReference type="EMBL" id="KAK7904549.1"/>
    </source>
</evidence>
<feature type="compositionally biased region" description="Low complexity" evidence="1">
    <location>
        <begin position="37"/>
        <end position="75"/>
    </location>
</feature>
<evidence type="ECO:0000259" key="3">
    <source>
        <dbReference type="PROSITE" id="PS50022"/>
    </source>
</evidence>
<protein>
    <recommendedName>
        <fullName evidence="3">F5/8 type C domain-containing protein</fullName>
    </recommendedName>
</protein>
<dbReference type="Proteomes" id="UP001460270">
    <property type="component" value="Unassembled WGS sequence"/>
</dbReference>
<feature type="region of interest" description="Disordered" evidence="1">
    <location>
        <begin position="26"/>
        <end position="143"/>
    </location>
</feature>
<dbReference type="InterPro" id="IPR008979">
    <property type="entry name" value="Galactose-bd-like_sf"/>
</dbReference>
<dbReference type="AlphaFoldDB" id="A0AAW0NZL6"/>
<organism evidence="4 5">
    <name type="scientific">Mugilogobius chulae</name>
    <name type="common">yellowstripe goby</name>
    <dbReference type="NCBI Taxonomy" id="88201"/>
    <lineage>
        <taxon>Eukaryota</taxon>
        <taxon>Metazoa</taxon>
        <taxon>Chordata</taxon>
        <taxon>Craniata</taxon>
        <taxon>Vertebrata</taxon>
        <taxon>Euteleostomi</taxon>
        <taxon>Actinopterygii</taxon>
        <taxon>Neopterygii</taxon>
        <taxon>Teleostei</taxon>
        <taxon>Neoteleostei</taxon>
        <taxon>Acanthomorphata</taxon>
        <taxon>Gobiaria</taxon>
        <taxon>Gobiiformes</taxon>
        <taxon>Gobioidei</taxon>
        <taxon>Gobiidae</taxon>
        <taxon>Gobionellinae</taxon>
        <taxon>Mugilogobius</taxon>
    </lineage>
</organism>
<feature type="chain" id="PRO_5044024540" description="F5/8 type C domain-containing protein" evidence="2">
    <location>
        <begin position="25"/>
        <end position="232"/>
    </location>
</feature>
<proteinExistence type="predicted"/>
<dbReference type="PANTHER" id="PTHR24543:SF325">
    <property type="entry name" value="F5_8 TYPE C DOMAIN-CONTAINING PROTEIN"/>
    <property type="match status" value="1"/>
</dbReference>
<dbReference type="PROSITE" id="PS50022">
    <property type="entry name" value="FA58C_3"/>
    <property type="match status" value="1"/>
</dbReference>
<evidence type="ECO:0000256" key="2">
    <source>
        <dbReference type="SAM" id="SignalP"/>
    </source>
</evidence>